<dbReference type="Proteomes" id="UP000061809">
    <property type="component" value="Chromosome"/>
</dbReference>
<dbReference type="Gene3D" id="2.60.40.3080">
    <property type="match status" value="1"/>
</dbReference>
<proteinExistence type="predicted"/>
<dbReference type="EMBL" id="CP012801">
    <property type="protein sequence ID" value="ALJ60347.1"/>
    <property type="molecule type" value="Genomic_DNA"/>
</dbReference>
<evidence type="ECO:0000313" key="2">
    <source>
        <dbReference type="EMBL" id="ALJ60347.1"/>
    </source>
</evidence>
<name>A0A0N7IFJ1_9BACE</name>
<dbReference type="KEGG" id="bcel:BcellWH2_03110"/>
<gene>
    <name evidence="2" type="ORF">BcellWH2_03110</name>
</gene>
<feature type="signal peptide" evidence="1">
    <location>
        <begin position="1"/>
        <end position="22"/>
    </location>
</feature>
<keyword evidence="1" id="KW-0732">Signal</keyword>
<dbReference type="Pfam" id="PF11589">
    <property type="entry name" value="DUF3244"/>
    <property type="match status" value="1"/>
</dbReference>
<sequence>MKHSVIIFLILIMGASASTSYAEEKNIEAIEKHWLEDTRSASCIPTITHDGNTLYIYSDIVLDDLHIIIKDTTGTILYSSTVTISNTQRYSFTIDNMNVGEFLIELTHENKYLYGYFNILQ</sequence>
<feature type="chain" id="PRO_5006013420" description="DUF3244 domain-containing protein" evidence="1">
    <location>
        <begin position="23"/>
        <end position="121"/>
    </location>
</feature>
<dbReference type="PATRIC" id="fig|246787.4.peg.3217"/>
<accession>A0A0N7IFJ1</accession>
<reference evidence="2 3" key="1">
    <citation type="journal article" date="2015" name="Science">
        <title>Genetic determinants of in vivo fitness and diet responsiveness in multiple human gut Bacteroides.</title>
        <authorList>
            <person name="Wu M."/>
            <person name="McNulty N.P."/>
            <person name="Rodionov D.A."/>
            <person name="Khoroshkin M.S."/>
            <person name="Griffin N.W."/>
            <person name="Cheng J."/>
            <person name="Latreille P."/>
            <person name="Kerstetter R.A."/>
            <person name="Terrapon N."/>
            <person name="Henrissat B."/>
            <person name="Osterman A.L."/>
            <person name="Gordon J.I."/>
        </authorList>
    </citation>
    <scope>NUCLEOTIDE SEQUENCE [LARGE SCALE GENOMIC DNA]</scope>
    <source>
        <strain evidence="2 3">WH2</strain>
    </source>
</reference>
<dbReference type="InterPro" id="IPR021638">
    <property type="entry name" value="DUF3244"/>
</dbReference>
<evidence type="ECO:0008006" key="4">
    <source>
        <dbReference type="Google" id="ProtNLM"/>
    </source>
</evidence>
<dbReference type="RefSeq" id="WP_081679784.1">
    <property type="nucleotide sequence ID" value="NZ_CP012801.1"/>
</dbReference>
<dbReference type="AlphaFoldDB" id="A0A0N7IFJ1"/>
<protein>
    <recommendedName>
        <fullName evidence="4">DUF3244 domain-containing protein</fullName>
    </recommendedName>
</protein>
<evidence type="ECO:0000256" key="1">
    <source>
        <dbReference type="SAM" id="SignalP"/>
    </source>
</evidence>
<evidence type="ECO:0000313" key="3">
    <source>
        <dbReference type="Proteomes" id="UP000061809"/>
    </source>
</evidence>
<organism evidence="2 3">
    <name type="scientific">Bacteroides cellulosilyticus</name>
    <dbReference type="NCBI Taxonomy" id="246787"/>
    <lineage>
        <taxon>Bacteria</taxon>
        <taxon>Pseudomonadati</taxon>
        <taxon>Bacteroidota</taxon>
        <taxon>Bacteroidia</taxon>
        <taxon>Bacteroidales</taxon>
        <taxon>Bacteroidaceae</taxon>
        <taxon>Bacteroides</taxon>
    </lineage>
</organism>